<gene>
    <name evidence="9" type="ORF">JRO89_XS01G0193000</name>
</gene>
<evidence type="ECO:0000256" key="3">
    <source>
        <dbReference type="ARBA" id="ARBA00022525"/>
    </source>
</evidence>
<organism evidence="9 10">
    <name type="scientific">Xanthoceras sorbifolium</name>
    <dbReference type="NCBI Taxonomy" id="99658"/>
    <lineage>
        <taxon>Eukaryota</taxon>
        <taxon>Viridiplantae</taxon>
        <taxon>Streptophyta</taxon>
        <taxon>Embryophyta</taxon>
        <taxon>Tracheophyta</taxon>
        <taxon>Spermatophyta</taxon>
        <taxon>Magnoliopsida</taxon>
        <taxon>eudicotyledons</taxon>
        <taxon>Gunneridae</taxon>
        <taxon>Pentapetalae</taxon>
        <taxon>rosids</taxon>
        <taxon>malvids</taxon>
        <taxon>Sapindales</taxon>
        <taxon>Sapindaceae</taxon>
        <taxon>Xanthoceroideae</taxon>
        <taxon>Xanthoceras</taxon>
    </lineage>
</organism>
<evidence type="ECO:0000256" key="5">
    <source>
        <dbReference type="ARBA" id="ARBA00022782"/>
    </source>
</evidence>
<evidence type="ECO:0000256" key="6">
    <source>
        <dbReference type="ARBA" id="ARBA00023180"/>
    </source>
</evidence>
<evidence type="ECO:0000256" key="7">
    <source>
        <dbReference type="ARBA" id="ARBA00023278"/>
    </source>
</evidence>
<dbReference type="Proteomes" id="UP000827721">
    <property type="component" value="Unassembled WGS sequence"/>
</dbReference>
<evidence type="ECO:0000313" key="9">
    <source>
        <dbReference type="EMBL" id="KAH7577020.1"/>
    </source>
</evidence>
<proteinExistence type="inferred from homology"/>
<comment type="similarity">
    <text evidence="2">Belongs to the CLV3/ESR signal peptide family.</text>
</comment>
<dbReference type="PANTHER" id="PTHR36016">
    <property type="entry name" value="CLAVATA3/ESR (CLE)-RELATED PROTEIN 7"/>
    <property type="match status" value="1"/>
</dbReference>
<comment type="subcellular location">
    <subcellularLocation>
        <location evidence="1">Secreted</location>
        <location evidence="1">Extracellular space</location>
    </subcellularLocation>
</comment>
<evidence type="ECO:0000256" key="2">
    <source>
        <dbReference type="ARBA" id="ARBA00005416"/>
    </source>
</evidence>
<feature type="compositionally biased region" description="Basic and acidic residues" evidence="8">
    <location>
        <begin position="203"/>
        <end position="212"/>
    </location>
</feature>
<keyword evidence="4" id="KW-0732">Signal</keyword>
<dbReference type="InterPro" id="IPR039617">
    <property type="entry name" value="CLAVATA3-CLE"/>
</dbReference>
<keyword evidence="5" id="KW-0221">Differentiation</keyword>
<name>A0ABQ8IK63_9ROSI</name>
<feature type="region of interest" description="Disordered" evidence="8">
    <location>
        <begin position="190"/>
        <end position="212"/>
    </location>
</feature>
<keyword evidence="10" id="KW-1185">Reference proteome</keyword>
<keyword evidence="3" id="KW-0964">Secreted</keyword>
<keyword evidence="6" id="KW-0325">Glycoprotein</keyword>
<accession>A0ABQ8IK63</accession>
<dbReference type="PANTHER" id="PTHR36016:SF9">
    <property type="entry name" value="PROTEIN, PUTATIVE-RELATED"/>
    <property type="match status" value="1"/>
</dbReference>
<dbReference type="EMBL" id="JAFEMO010000001">
    <property type="protein sequence ID" value="KAH7577020.1"/>
    <property type="molecule type" value="Genomic_DNA"/>
</dbReference>
<evidence type="ECO:0000313" key="10">
    <source>
        <dbReference type="Proteomes" id="UP000827721"/>
    </source>
</evidence>
<sequence>MSPNVVSVILKSFDHPIMSPNNPTALESPDKITQLEPETAVTQLHEPSQIEPIITTQPVENNEYIVYIKRRKTQHETEYQTHPKQVQESQPIQLVQENTTVSGSNLGITRSSGDRISISLSSYGLASDHMAYPTMKRATILLVLAVFTILVMSSEARSLNLIRRIQSQTLLHELGYGKLKLEYYRRVSTQDTSTTRVAPGGPDPDHHSIPRT</sequence>
<keyword evidence="7" id="KW-0379">Hydroxylation</keyword>
<reference evidence="9 10" key="1">
    <citation type="submission" date="2021-02" db="EMBL/GenBank/DDBJ databases">
        <title>Plant Genome Project.</title>
        <authorList>
            <person name="Zhang R.-G."/>
        </authorList>
    </citation>
    <scope>NUCLEOTIDE SEQUENCE [LARGE SCALE GENOMIC DNA]</scope>
    <source>
        <tissue evidence="9">Leaves</tissue>
    </source>
</reference>
<comment type="caution">
    <text evidence="9">The sequence shown here is derived from an EMBL/GenBank/DDBJ whole genome shotgun (WGS) entry which is preliminary data.</text>
</comment>
<evidence type="ECO:0000256" key="1">
    <source>
        <dbReference type="ARBA" id="ARBA00004239"/>
    </source>
</evidence>
<protein>
    <submittedName>
        <fullName evidence="9">Uncharacterized protein</fullName>
    </submittedName>
</protein>
<evidence type="ECO:0000256" key="4">
    <source>
        <dbReference type="ARBA" id="ARBA00022729"/>
    </source>
</evidence>
<evidence type="ECO:0000256" key="8">
    <source>
        <dbReference type="SAM" id="MobiDB-lite"/>
    </source>
</evidence>